<dbReference type="EMBL" id="NBIV01000072">
    <property type="protein sequence ID" value="PXF45047.1"/>
    <property type="molecule type" value="Genomic_DNA"/>
</dbReference>
<evidence type="ECO:0000259" key="3">
    <source>
        <dbReference type="Pfam" id="PF13359"/>
    </source>
</evidence>
<gene>
    <name evidence="4" type="ORF">BWQ96_05188</name>
</gene>
<feature type="domain" description="DDE Tnp4" evidence="3">
    <location>
        <begin position="29"/>
        <end position="187"/>
    </location>
</feature>
<accession>A0A2V3ITI8</accession>
<dbReference type="InterPro" id="IPR027806">
    <property type="entry name" value="HARBI1_dom"/>
</dbReference>
<evidence type="ECO:0000256" key="1">
    <source>
        <dbReference type="ARBA" id="ARBA00001968"/>
    </source>
</evidence>
<dbReference type="OrthoDB" id="123366at2759"/>
<name>A0A2V3ITI8_9FLOR</name>
<proteinExistence type="predicted"/>
<dbReference type="PANTHER" id="PTHR48471:SF1">
    <property type="entry name" value="DDE TNP4 DOMAIN-CONTAINING PROTEIN"/>
    <property type="match status" value="1"/>
</dbReference>
<dbReference type="PANTHER" id="PTHR48471">
    <property type="entry name" value="DDE TNP4 DOMAIN-CONTAINING PROTEIN"/>
    <property type="match status" value="1"/>
</dbReference>
<dbReference type="AlphaFoldDB" id="A0A2V3ITI8"/>
<protein>
    <recommendedName>
        <fullName evidence="3">DDE Tnp4 domain-containing protein</fullName>
    </recommendedName>
</protein>
<dbReference type="Proteomes" id="UP000247409">
    <property type="component" value="Unassembled WGS sequence"/>
</dbReference>
<evidence type="ECO:0000313" key="4">
    <source>
        <dbReference type="EMBL" id="PXF45047.1"/>
    </source>
</evidence>
<comment type="caution">
    <text evidence="4">The sequence shown here is derived from an EMBL/GenBank/DDBJ whole genome shotgun (WGS) entry which is preliminary data.</text>
</comment>
<comment type="cofactor">
    <cofactor evidence="1">
        <name>a divalent metal cation</name>
        <dbReference type="ChEBI" id="CHEBI:60240"/>
    </cofactor>
</comment>
<evidence type="ECO:0000256" key="2">
    <source>
        <dbReference type="ARBA" id="ARBA00022723"/>
    </source>
</evidence>
<keyword evidence="2" id="KW-0479">Metal-binding</keyword>
<evidence type="ECO:0000313" key="5">
    <source>
        <dbReference type="Proteomes" id="UP000247409"/>
    </source>
</evidence>
<keyword evidence="5" id="KW-1185">Reference proteome</keyword>
<dbReference type="Pfam" id="PF13359">
    <property type="entry name" value="DDE_Tnp_4"/>
    <property type="match status" value="1"/>
</dbReference>
<dbReference type="GO" id="GO:0046872">
    <property type="term" value="F:metal ion binding"/>
    <property type="evidence" value="ECO:0007669"/>
    <property type="project" value="UniProtKB-KW"/>
</dbReference>
<reference evidence="4 5" key="1">
    <citation type="journal article" date="2018" name="Mol. Biol. Evol.">
        <title>Analysis of the draft genome of the red seaweed Gracilariopsis chorda provides insights into genome size evolution in Rhodophyta.</title>
        <authorList>
            <person name="Lee J."/>
            <person name="Yang E.C."/>
            <person name="Graf L."/>
            <person name="Yang J.H."/>
            <person name="Qiu H."/>
            <person name="Zel Zion U."/>
            <person name="Chan C.X."/>
            <person name="Stephens T.G."/>
            <person name="Weber A.P.M."/>
            <person name="Boo G.H."/>
            <person name="Boo S.M."/>
            <person name="Kim K.M."/>
            <person name="Shin Y."/>
            <person name="Jung M."/>
            <person name="Lee S.J."/>
            <person name="Yim H.S."/>
            <person name="Lee J.H."/>
            <person name="Bhattacharya D."/>
            <person name="Yoon H.S."/>
        </authorList>
    </citation>
    <scope>NUCLEOTIDE SEQUENCE [LARGE SCALE GENOMIC DNA]</scope>
    <source>
        <strain evidence="4 5">SKKU-2015</strain>
        <tissue evidence="4">Whole body</tissue>
    </source>
</reference>
<organism evidence="4 5">
    <name type="scientific">Gracilariopsis chorda</name>
    <dbReference type="NCBI Taxonomy" id="448386"/>
    <lineage>
        <taxon>Eukaryota</taxon>
        <taxon>Rhodophyta</taxon>
        <taxon>Florideophyceae</taxon>
        <taxon>Rhodymeniophycidae</taxon>
        <taxon>Gracilariales</taxon>
        <taxon>Gracilariaceae</taxon>
        <taxon>Gracilariopsis</taxon>
    </lineage>
</organism>
<sequence>MPNLLQVQDFKEAISEKYHKLDSFYAVADGLKLLLKHSGDCVIQNMFYNGWTHDHYVGNVFVFAPNGTIIACVLNAPGSMHDSVIADLGKLYNKFGAQYAEHGGLFELDSAFCKRYHPFLLKSAQNETNVTDPDDFIRLSQANSVRQASELGMRAFQGMFSRMEDRFMCEENGERRIMMLCTAYLFNLKTCKVFINQILSKYLLHISADVNYYLQHTFNLY</sequence>